<gene>
    <name evidence="1" type="ORF">SAMN02745213_01542</name>
</gene>
<organism evidence="1 2">
    <name type="scientific">Succinivibrio dextrinosolvens DSM 3072</name>
    <dbReference type="NCBI Taxonomy" id="1123324"/>
    <lineage>
        <taxon>Bacteria</taxon>
        <taxon>Pseudomonadati</taxon>
        <taxon>Pseudomonadota</taxon>
        <taxon>Gammaproteobacteria</taxon>
        <taxon>Aeromonadales</taxon>
        <taxon>Succinivibrionaceae</taxon>
        <taxon>Succinivibrio</taxon>
    </lineage>
</organism>
<dbReference type="EMBL" id="FUXX01000026">
    <property type="protein sequence ID" value="SKA64622.1"/>
    <property type="molecule type" value="Genomic_DNA"/>
</dbReference>
<accession>A0A1T4VI51</accession>
<proteinExistence type="predicted"/>
<sequence length="78" mass="8850">MSQFMDSVKLDQMNDIKQMLAPLNKIFSIATSSQIEIKLDTENQMVQFVSAKNSSKLHEISYKNKSPLGLIKSVMEEV</sequence>
<dbReference type="Proteomes" id="UP000242432">
    <property type="component" value="Unassembled WGS sequence"/>
</dbReference>
<keyword evidence="2" id="KW-1185">Reference proteome</keyword>
<dbReference type="AlphaFoldDB" id="A0A1T4VI51"/>
<evidence type="ECO:0000313" key="2">
    <source>
        <dbReference type="Proteomes" id="UP000242432"/>
    </source>
</evidence>
<reference evidence="2" key="1">
    <citation type="submission" date="2017-02" db="EMBL/GenBank/DDBJ databases">
        <authorList>
            <person name="Varghese N."/>
            <person name="Submissions S."/>
        </authorList>
    </citation>
    <scope>NUCLEOTIDE SEQUENCE [LARGE SCALE GENOMIC DNA]</scope>
    <source>
        <strain evidence="2">DSM 3072</strain>
    </source>
</reference>
<protein>
    <submittedName>
        <fullName evidence="1">Uncharacterized protein</fullName>
    </submittedName>
</protein>
<evidence type="ECO:0000313" key="1">
    <source>
        <dbReference type="EMBL" id="SKA64622.1"/>
    </source>
</evidence>
<name>A0A1T4VI51_9GAMM</name>